<accession>A0A453E852</accession>
<reference evidence="2" key="2">
    <citation type="journal article" date="2017" name="Nat. Plants">
        <title>The Aegilops tauschii genome reveals multiple impacts of transposons.</title>
        <authorList>
            <person name="Zhao G."/>
            <person name="Zou C."/>
            <person name="Li K."/>
            <person name="Wang K."/>
            <person name="Li T."/>
            <person name="Gao L."/>
            <person name="Zhang X."/>
            <person name="Wang H."/>
            <person name="Yang Z."/>
            <person name="Liu X."/>
            <person name="Jiang W."/>
            <person name="Mao L."/>
            <person name="Kong X."/>
            <person name="Jiao Y."/>
            <person name="Jia J."/>
        </authorList>
    </citation>
    <scope>NUCLEOTIDE SEQUENCE [LARGE SCALE GENOMIC DNA]</scope>
    <source>
        <strain evidence="2">cv. AL8/78</strain>
    </source>
</reference>
<name>A0A453E852_AEGTS</name>
<dbReference type="EnsemblPlants" id="AET3Gv20253400.6">
    <property type="protein sequence ID" value="AET3Gv20253400.6"/>
    <property type="gene ID" value="AET3Gv20253400"/>
</dbReference>
<evidence type="ECO:0000313" key="2">
    <source>
        <dbReference type="Proteomes" id="UP000015105"/>
    </source>
</evidence>
<evidence type="ECO:0000313" key="1">
    <source>
        <dbReference type="EnsemblPlants" id="AET3Gv20253400.6"/>
    </source>
</evidence>
<protein>
    <submittedName>
        <fullName evidence="1">Uncharacterized protein</fullName>
    </submittedName>
</protein>
<sequence>MIFYILKGVKRTPGFVNRVRRAEKMIELGYIVLKSVQMRLPVWIFSY</sequence>
<organism evidence="1 2">
    <name type="scientific">Aegilops tauschii subsp. strangulata</name>
    <name type="common">Goatgrass</name>
    <dbReference type="NCBI Taxonomy" id="200361"/>
    <lineage>
        <taxon>Eukaryota</taxon>
        <taxon>Viridiplantae</taxon>
        <taxon>Streptophyta</taxon>
        <taxon>Embryophyta</taxon>
        <taxon>Tracheophyta</taxon>
        <taxon>Spermatophyta</taxon>
        <taxon>Magnoliopsida</taxon>
        <taxon>Liliopsida</taxon>
        <taxon>Poales</taxon>
        <taxon>Poaceae</taxon>
        <taxon>BOP clade</taxon>
        <taxon>Pooideae</taxon>
        <taxon>Triticodae</taxon>
        <taxon>Triticeae</taxon>
        <taxon>Triticinae</taxon>
        <taxon>Aegilops</taxon>
    </lineage>
</organism>
<proteinExistence type="predicted"/>
<dbReference type="Proteomes" id="UP000015105">
    <property type="component" value="Chromosome 3D"/>
</dbReference>
<dbReference type="AlphaFoldDB" id="A0A453E852"/>
<dbReference type="Gramene" id="AET3Gv20253400.6">
    <property type="protein sequence ID" value="AET3Gv20253400.6"/>
    <property type="gene ID" value="AET3Gv20253400"/>
</dbReference>
<reference evidence="1" key="5">
    <citation type="journal article" date="2021" name="G3 (Bethesda)">
        <title>Aegilops tauschii genome assembly Aet v5.0 features greater sequence contiguity and improved annotation.</title>
        <authorList>
            <person name="Wang L."/>
            <person name="Zhu T."/>
            <person name="Rodriguez J.C."/>
            <person name="Deal K.R."/>
            <person name="Dubcovsky J."/>
            <person name="McGuire P.E."/>
            <person name="Lux T."/>
            <person name="Spannagl M."/>
            <person name="Mayer K.F.X."/>
            <person name="Baldrich P."/>
            <person name="Meyers B.C."/>
            <person name="Huo N."/>
            <person name="Gu Y.Q."/>
            <person name="Zhou H."/>
            <person name="Devos K.M."/>
            <person name="Bennetzen J.L."/>
            <person name="Unver T."/>
            <person name="Budak H."/>
            <person name="Gulick P.J."/>
            <person name="Galiba G."/>
            <person name="Kalapos B."/>
            <person name="Nelson D.R."/>
            <person name="Li P."/>
            <person name="You F.M."/>
            <person name="Luo M.C."/>
            <person name="Dvorak J."/>
        </authorList>
    </citation>
    <scope>NUCLEOTIDE SEQUENCE [LARGE SCALE GENOMIC DNA]</scope>
    <source>
        <strain evidence="1">cv. AL8/78</strain>
    </source>
</reference>
<reference evidence="1" key="3">
    <citation type="journal article" date="2017" name="Nature">
        <title>Genome sequence of the progenitor of the wheat D genome Aegilops tauschii.</title>
        <authorList>
            <person name="Luo M.C."/>
            <person name="Gu Y.Q."/>
            <person name="Puiu D."/>
            <person name="Wang H."/>
            <person name="Twardziok S.O."/>
            <person name="Deal K.R."/>
            <person name="Huo N."/>
            <person name="Zhu T."/>
            <person name="Wang L."/>
            <person name="Wang Y."/>
            <person name="McGuire P.E."/>
            <person name="Liu S."/>
            <person name="Long H."/>
            <person name="Ramasamy R.K."/>
            <person name="Rodriguez J.C."/>
            <person name="Van S.L."/>
            <person name="Yuan L."/>
            <person name="Wang Z."/>
            <person name="Xia Z."/>
            <person name="Xiao L."/>
            <person name="Anderson O.D."/>
            <person name="Ouyang S."/>
            <person name="Liang Y."/>
            <person name="Zimin A.V."/>
            <person name="Pertea G."/>
            <person name="Qi P."/>
            <person name="Bennetzen J.L."/>
            <person name="Dai X."/>
            <person name="Dawson M.W."/>
            <person name="Muller H.G."/>
            <person name="Kugler K."/>
            <person name="Rivarola-Duarte L."/>
            <person name="Spannagl M."/>
            <person name="Mayer K.F.X."/>
            <person name="Lu F.H."/>
            <person name="Bevan M.W."/>
            <person name="Leroy P."/>
            <person name="Li P."/>
            <person name="You F.M."/>
            <person name="Sun Q."/>
            <person name="Liu Z."/>
            <person name="Lyons E."/>
            <person name="Wicker T."/>
            <person name="Salzberg S.L."/>
            <person name="Devos K.M."/>
            <person name="Dvorak J."/>
        </authorList>
    </citation>
    <scope>NUCLEOTIDE SEQUENCE [LARGE SCALE GENOMIC DNA]</scope>
    <source>
        <strain evidence="1">cv. AL8/78</strain>
    </source>
</reference>
<reference evidence="1" key="4">
    <citation type="submission" date="2019-03" db="UniProtKB">
        <authorList>
            <consortium name="EnsemblPlants"/>
        </authorList>
    </citation>
    <scope>IDENTIFICATION</scope>
</reference>
<keyword evidence="2" id="KW-1185">Reference proteome</keyword>
<reference evidence="2" key="1">
    <citation type="journal article" date="2014" name="Science">
        <title>Ancient hybridizations among the ancestral genomes of bread wheat.</title>
        <authorList>
            <consortium name="International Wheat Genome Sequencing Consortium,"/>
            <person name="Marcussen T."/>
            <person name="Sandve S.R."/>
            <person name="Heier L."/>
            <person name="Spannagl M."/>
            <person name="Pfeifer M."/>
            <person name="Jakobsen K.S."/>
            <person name="Wulff B.B."/>
            <person name="Steuernagel B."/>
            <person name="Mayer K.F."/>
            <person name="Olsen O.A."/>
        </authorList>
    </citation>
    <scope>NUCLEOTIDE SEQUENCE [LARGE SCALE GENOMIC DNA]</scope>
    <source>
        <strain evidence="2">cv. AL8/78</strain>
    </source>
</reference>